<evidence type="ECO:0000313" key="2">
    <source>
        <dbReference type="EMBL" id="PKY63049.1"/>
    </source>
</evidence>
<name>A0A2I1HVZ4_9GLOM</name>
<accession>A0A2I1HVZ4</accession>
<sequence>DNIVPKDELTSSVDPILDNVQVPAHLIPLIPKYPLYVGGLLNQPSRGKMKGKKLQPLMVGSDAWLAHMEEIYIEHEKELKYEKLRLEYTIKWEVDLDRAEFRENLLRNVVAYTDALHDYESKKLEIASRPPVLPVPKNKKKGKQKIKNTHVGKASTSTSTPVIMTDEKILKDLENLVSMCEHTVVMTISDALYYNPELMVMDANLKKRRADTNGNLDSHYGLYIPKKVCTAPDRLGSDTSSFNDTK</sequence>
<feature type="region of interest" description="Disordered" evidence="1">
    <location>
        <begin position="131"/>
        <end position="158"/>
    </location>
</feature>
<keyword evidence="3" id="KW-1185">Reference proteome</keyword>
<dbReference type="Proteomes" id="UP000234323">
    <property type="component" value="Unassembled WGS sequence"/>
</dbReference>
<gene>
    <name evidence="2" type="ORF">RhiirA4_490796</name>
</gene>
<evidence type="ECO:0000256" key="1">
    <source>
        <dbReference type="SAM" id="MobiDB-lite"/>
    </source>
</evidence>
<dbReference type="AlphaFoldDB" id="A0A2I1HVZ4"/>
<evidence type="ECO:0000313" key="3">
    <source>
        <dbReference type="Proteomes" id="UP000234323"/>
    </source>
</evidence>
<proteinExistence type="predicted"/>
<dbReference type="EMBL" id="LLXI01008824">
    <property type="protein sequence ID" value="PKY63049.1"/>
    <property type="molecule type" value="Genomic_DNA"/>
</dbReference>
<organism evidence="2 3">
    <name type="scientific">Rhizophagus irregularis</name>
    <dbReference type="NCBI Taxonomy" id="588596"/>
    <lineage>
        <taxon>Eukaryota</taxon>
        <taxon>Fungi</taxon>
        <taxon>Fungi incertae sedis</taxon>
        <taxon>Mucoromycota</taxon>
        <taxon>Glomeromycotina</taxon>
        <taxon>Glomeromycetes</taxon>
        <taxon>Glomerales</taxon>
        <taxon>Glomeraceae</taxon>
        <taxon>Rhizophagus</taxon>
    </lineage>
</organism>
<feature type="compositionally biased region" description="Basic residues" evidence="1">
    <location>
        <begin position="137"/>
        <end position="150"/>
    </location>
</feature>
<reference evidence="2 3" key="1">
    <citation type="submission" date="2015-10" db="EMBL/GenBank/DDBJ databases">
        <title>Genome analyses suggest a sexual origin of heterokaryosis in a supposedly ancient asexual fungus.</title>
        <authorList>
            <person name="Ropars J."/>
            <person name="Sedzielewska K."/>
            <person name="Noel J."/>
            <person name="Charron P."/>
            <person name="Farinelli L."/>
            <person name="Marton T."/>
            <person name="Kruger M."/>
            <person name="Pelin A."/>
            <person name="Brachmann A."/>
            <person name="Corradi N."/>
        </authorList>
    </citation>
    <scope>NUCLEOTIDE SEQUENCE [LARGE SCALE GENOMIC DNA]</scope>
    <source>
        <strain evidence="2 3">A4</strain>
    </source>
</reference>
<feature type="non-terminal residue" evidence="2">
    <location>
        <position position="1"/>
    </location>
</feature>
<comment type="caution">
    <text evidence="2">The sequence shown here is derived from an EMBL/GenBank/DDBJ whole genome shotgun (WGS) entry which is preliminary data.</text>
</comment>
<protein>
    <submittedName>
        <fullName evidence="2">Uncharacterized protein</fullName>
    </submittedName>
</protein>